<dbReference type="SUPFAM" id="SSF54106">
    <property type="entry name" value="LysM domain"/>
    <property type="match status" value="1"/>
</dbReference>
<accession>A0A9D9EKP8</accession>
<dbReference type="Gene3D" id="1.10.530.10">
    <property type="match status" value="1"/>
</dbReference>
<sequence length="328" mass="37351">MKRYSCPAAIILPFLFLLAGCGAVSGTMGTPGAATSSSADSPQLRYIEQYSGIAVSERKRSGVPASITLAQGMLESGNGRSELAVKGNNHFGIKCHDWNGRKMYFDDDRRGECFRKYRTVEESFRDHSDFLRYRDRYKFLFDFNVTDYESWAYGLKKAGYATDPAYPSKLIRLIEDYDLDRFDKASYGKVPATPAELETPRPLSDRQGRTMHLSLTRQLYSQNGVPFVYSVEGETYADIARYYNLFHGEILRFNDLSGDRDLLPGTVVYLQPKKSFAAKQVDKYVAEGGEQLRDIAQRYAVKMKSLMKLNGMEEPRELREGEMILLRR</sequence>
<dbReference type="GO" id="GO:0042742">
    <property type="term" value="P:defense response to bacterium"/>
    <property type="evidence" value="ECO:0007669"/>
    <property type="project" value="UniProtKB-KW"/>
</dbReference>
<evidence type="ECO:0000256" key="3">
    <source>
        <dbReference type="ARBA" id="ARBA00022801"/>
    </source>
</evidence>
<dbReference type="Pfam" id="PF01476">
    <property type="entry name" value="LysM"/>
    <property type="match status" value="2"/>
</dbReference>
<dbReference type="InterPro" id="IPR018392">
    <property type="entry name" value="LysM"/>
</dbReference>
<gene>
    <name evidence="7" type="ORF">IAC29_03755</name>
</gene>
<keyword evidence="3" id="KW-0378">Hydrolase</keyword>
<keyword evidence="5" id="KW-0732">Signal</keyword>
<dbReference type="PANTHER" id="PTHR33308:SF9">
    <property type="entry name" value="PEPTIDOGLYCAN HYDROLASE FLGJ"/>
    <property type="match status" value="1"/>
</dbReference>
<dbReference type="Gene3D" id="3.10.350.10">
    <property type="entry name" value="LysM domain"/>
    <property type="match status" value="1"/>
</dbReference>
<evidence type="ECO:0000259" key="6">
    <source>
        <dbReference type="SMART" id="SM00047"/>
    </source>
</evidence>
<reference evidence="7" key="2">
    <citation type="journal article" date="2021" name="PeerJ">
        <title>Extensive microbial diversity within the chicken gut microbiome revealed by metagenomics and culture.</title>
        <authorList>
            <person name="Gilroy R."/>
            <person name="Ravi A."/>
            <person name="Getino M."/>
            <person name="Pursley I."/>
            <person name="Horton D.L."/>
            <person name="Alikhan N.F."/>
            <person name="Baker D."/>
            <person name="Gharbi K."/>
            <person name="Hall N."/>
            <person name="Watson M."/>
            <person name="Adriaenssens E.M."/>
            <person name="Foster-Nyarko E."/>
            <person name="Jarju S."/>
            <person name="Secka A."/>
            <person name="Antonio M."/>
            <person name="Oren A."/>
            <person name="Chaudhuri R.R."/>
            <person name="La Ragione R."/>
            <person name="Hildebrand F."/>
            <person name="Pallen M.J."/>
        </authorList>
    </citation>
    <scope>NUCLEOTIDE SEQUENCE</scope>
    <source>
        <strain evidence="7">20514</strain>
    </source>
</reference>
<dbReference type="InterPro" id="IPR002901">
    <property type="entry name" value="MGlyc_endo_b_GlcNAc-like_dom"/>
</dbReference>
<name>A0A9D9EKP8_9BACT</name>
<feature type="domain" description="Mannosyl-glycoprotein endo-beta-N-acetylglucosamidase-like" evidence="6">
    <location>
        <begin position="35"/>
        <end position="183"/>
    </location>
</feature>
<keyword evidence="1" id="KW-0929">Antimicrobial</keyword>
<keyword evidence="2" id="KW-0081">Bacteriolytic enzyme</keyword>
<comment type="caution">
    <text evidence="7">The sequence shown here is derived from an EMBL/GenBank/DDBJ whole genome shotgun (WGS) entry which is preliminary data.</text>
</comment>
<evidence type="ECO:0000256" key="2">
    <source>
        <dbReference type="ARBA" id="ARBA00022638"/>
    </source>
</evidence>
<dbReference type="Proteomes" id="UP000810252">
    <property type="component" value="Unassembled WGS sequence"/>
</dbReference>
<dbReference type="EMBL" id="JADIMQ010000052">
    <property type="protein sequence ID" value="MBO8448370.1"/>
    <property type="molecule type" value="Genomic_DNA"/>
</dbReference>
<dbReference type="PROSITE" id="PS51257">
    <property type="entry name" value="PROKAR_LIPOPROTEIN"/>
    <property type="match status" value="1"/>
</dbReference>
<reference evidence="7" key="1">
    <citation type="submission" date="2020-10" db="EMBL/GenBank/DDBJ databases">
        <authorList>
            <person name="Gilroy R."/>
        </authorList>
    </citation>
    <scope>NUCLEOTIDE SEQUENCE</scope>
    <source>
        <strain evidence="7">20514</strain>
    </source>
</reference>
<dbReference type="InterPro" id="IPR036779">
    <property type="entry name" value="LysM_dom_sf"/>
</dbReference>
<evidence type="ECO:0000313" key="8">
    <source>
        <dbReference type="Proteomes" id="UP000810252"/>
    </source>
</evidence>
<dbReference type="PANTHER" id="PTHR33308">
    <property type="entry name" value="PEPTIDOGLYCAN HYDROLASE FLGJ"/>
    <property type="match status" value="1"/>
</dbReference>
<dbReference type="Pfam" id="PF01832">
    <property type="entry name" value="Glucosaminidase"/>
    <property type="match status" value="1"/>
</dbReference>
<evidence type="ECO:0000256" key="1">
    <source>
        <dbReference type="ARBA" id="ARBA00022529"/>
    </source>
</evidence>
<feature type="chain" id="PRO_5038341767" description="Peptidoglycan hydrolase" evidence="5">
    <location>
        <begin position="20"/>
        <end position="328"/>
    </location>
</feature>
<dbReference type="CDD" id="cd00118">
    <property type="entry name" value="LysM"/>
    <property type="match status" value="2"/>
</dbReference>
<evidence type="ECO:0000313" key="7">
    <source>
        <dbReference type="EMBL" id="MBO8448370.1"/>
    </source>
</evidence>
<dbReference type="SMART" id="SM00047">
    <property type="entry name" value="LYZ2"/>
    <property type="match status" value="1"/>
</dbReference>
<protein>
    <recommendedName>
        <fullName evidence="4">Peptidoglycan hydrolase</fullName>
    </recommendedName>
</protein>
<dbReference type="GO" id="GO:0031640">
    <property type="term" value="P:killing of cells of another organism"/>
    <property type="evidence" value="ECO:0007669"/>
    <property type="project" value="UniProtKB-KW"/>
</dbReference>
<evidence type="ECO:0000256" key="5">
    <source>
        <dbReference type="SAM" id="SignalP"/>
    </source>
</evidence>
<evidence type="ECO:0000256" key="4">
    <source>
        <dbReference type="ARBA" id="ARBA00032108"/>
    </source>
</evidence>
<dbReference type="AlphaFoldDB" id="A0A9D9EKP8"/>
<dbReference type="GO" id="GO:0004040">
    <property type="term" value="F:amidase activity"/>
    <property type="evidence" value="ECO:0007669"/>
    <property type="project" value="InterPro"/>
</dbReference>
<proteinExistence type="predicted"/>
<feature type="signal peptide" evidence="5">
    <location>
        <begin position="1"/>
        <end position="19"/>
    </location>
</feature>
<organism evidence="7 8">
    <name type="scientific">Candidatus Cryptobacteroides merdigallinarum</name>
    <dbReference type="NCBI Taxonomy" id="2840770"/>
    <lineage>
        <taxon>Bacteria</taxon>
        <taxon>Pseudomonadati</taxon>
        <taxon>Bacteroidota</taxon>
        <taxon>Bacteroidia</taxon>
        <taxon>Bacteroidales</taxon>
        <taxon>Candidatus Cryptobacteroides</taxon>
    </lineage>
</organism>
<dbReference type="InterPro" id="IPR051056">
    <property type="entry name" value="Glycosyl_Hydrolase_73"/>
</dbReference>